<sequence>MRSTGGVSMVMLFLLLSSGAPMLRWTPRSSVVPAHLARRF</sequence>
<dbReference type="Proteomes" id="UP001589575">
    <property type="component" value="Unassembled WGS sequence"/>
</dbReference>
<name>A0ABV5G3R2_9MICC</name>
<evidence type="ECO:0000313" key="1">
    <source>
        <dbReference type="EMBL" id="MFB9073566.1"/>
    </source>
</evidence>
<keyword evidence="2" id="KW-1185">Reference proteome</keyword>
<accession>A0ABV5G3R2</accession>
<comment type="caution">
    <text evidence="1">The sequence shown here is derived from an EMBL/GenBank/DDBJ whole genome shotgun (WGS) entry which is preliminary data.</text>
</comment>
<reference evidence="1 2" key="1">
    <citation type="submission" date="2024-09" db="EMBL/GenBank/DDBJ databases">
        <authorList>
            <person name="Sun Q."/>
            <person name="Mori K."/>
        </authorList>
    </citation>
    <scope>NUCLEOTIDE SEQUENCE [LARGE SCALE GENOMIC DNA]</scope>
    <source>
        <strain evidence="1 2">CCM 7609</strain>
    </source>
</reference>
<proteinExistence type="predicted"/>
<gene>
    <name evidence="1" type="ORF">ACFFX0_21140</name>
</gene>
<evidence type="ECO:0000313" key="2">
    <source>
        <dbReference type="Proteomes" id="UP001589575"/>
    </source>
</evidence>
<organism evidence="1 2">
    <name type="scientific">Citricoccus parietis</name>
    <dbReference type="NCBI Taxonomy" id="592307"/>
    <lineage>
        <taxon>Bacteria</taxon>
        <taxon>Bacillati</taxon>
        <taxon>Actinomycetota</taxon>
        <taxon>Actinomycetes</taxon>
        <taxon>Micrococcales</taxon>
        <taxon>Micrococcaceae</taxon>
        <taxon>Citricoccus</taxon>
    </lineage>
</organism>
<dbReference type="EMBL" id="JBHMFI010000001">
    <property type="protein sequence ID" value="MFB9073566.1"/>
    <property type="molecule type" value="Genomic_DNA"/>
</dbReference>
<protein>
    <submittedName>
        <fullName evidence="1">Uncharacterized protein</fullName>
    </submittedName>
</protein>